<gene>
    <name evidence="2" type="ORF">NEMBOFW57_005656</name>
</gene>
<dbReference type="GO" id="GO:0016787">
    <property type="term" value="F:hydrolase activity"/>
    <property type="evidence" value="ECO:0007669"/>
    <property type="project" value="InterPro"/>
</dbReference>
<evidence type="ECO:0000259" key="1">
    <source>
        <dbReference type="Pfam" id="PF01738"/>
    </source>
</evidence>
<protein>
    <recommendedName>
        <fullName evidence="1">Dienelactone hydrolase domain-containing protein</fullName>
    </recommendedName>
</protein>
<dbReference type="Proteomes" id="UP001197093">
    <property type="component" value="Unassembled WGS sequence"/>
</dbReference>
<proteinExistence type="predicted"/>
<name>A0AAD4I0H5_9PEZI</name>
<reference evidence="2" key="1">
    <citation type="submission" date="2023-02" db="EMBL/GenBank/DDBJ databases">
        <authorList>
            <person name="Palmer J.M."/>
        </authorList>
    </citation>
    <scope>NUCLEOTIDE SEQUENCE</scope>
    <source>
        <strain evidence="2">FW57</strain>
    </source>
</reference>
<organism evidence="2 3">
    <name type="scientific">Staphylotrichum longicolle</name>
    <dbReference type="NCBI Taxonomy" id="669026"/>
    <lineage>
        <taxon>Eukaryota</taxon>
        <taxon>Fungi</taxon>
        <taxon>Dikarya</taxon>
        <taxon>Ascomycota</taxon>
        <taxon>Pezizomycotina</taxon>
        <taxon>Sordariomycetes</taxon>
        <taxon>Sordariomycetidae</taxon>
        <taxon>Sordariales</taxon>
        <taxon>Chaetomiaceae</taxon>
        <taxon>Staphylotrichum</taxon>
    </lineage>
</organism>
<evidence type="ECO:0000313" key="3">
    <source>
        <dbReference type="Proteomes" id="UP001197093"/>
    </source>
</evidence>
<dbReference type="SUPFAM" id="SSF53474">
    <property type="entry name" value="alpha/beta-Hydrolases"/>
    <property type="match status" value="1"/>
</dbReference>
<evidence type="ECO:0000313" key="2">
    <source>
        <dbReference type="EMBL" id="KAG7289290.1"/>
    </source>
</evidence>
<feature type="domain" description="Dienelactone hydrolase" evidence="1">
    <location>
        <begin position="46"/>
        <end position="261"/>
    </location>
</feature>
<accession>A0AAD4I0H5</accession>
<dbReference type="PANTHER" id="PTHR17630:SF55">
    <property type="entry name" value="DIENELACTONE HYDROLASE FAMILY PROTEIN (AFU_ORTHOLOGUE AFUA_1G01900)"/>
    <property type="match status" value="1"/>
</dbReference>
<dbReference type="Pfam" id="PF01738">
    <property type="entry name" value="DLH"/>
    <property type="match status" value="1"/>
</dbReference>
<keyword evidence="3" id="KW-1185">Reference proteome</keyword>
<sequence>MSTPACCLRATLWSGTPTGSESAFPSLPCNPFYLAAAPPPNFPTPHARPPRPVAILVVHDMFGWTLPNARLLADAYAREARADVYLPDFFGGEVVSFEALSAGRWDEIDLEGWRARNARAVREPEIVAFARVLKESGRYERVGAIGFCWGGWTVLRLGAREFGGGLVDCVSMGHPSWVTEEDVEGVDVSVQVVAPEVDHVFTEEMKLFTFKTLMRKGVAFEYLHLPGVEHGCLSRGDADKKGEREAMVRGKNAAVAWFRQWLHDDE</sequence>
<dbReference type="Gene3D" id="3.40.50.1820">
    <property type="entry name" value="alpha/beta hydrolase"/>
    <property type="match status" value="1"/>
</dbReference>
<dbReference type="EMBL" id="JAHCVI010000002">
    <property type="protein sequence ID" value="KAG7289290.1"/>
    <property type="molecule type" value="Genomic_DNA"/>
</dbReference>
<dbReference type="InterPro" id="IPR002925">
    <property type="entry name" value="Dienelactn_hydro"/>
</dbReference>
<dbReference type="AlphaFoldDB" id="A0AAD4I0H5"/>
<dbReference type="InterPro" id="IPR029058">
    <property type="entry name" value="AB_hydrolase_fold"/>
</dbReference>
<dbReference type="PANTHER" id="PTHR17630">
    <property type="entry name" value="DIENELACTONE HYDROLASE"/>
    <property type="match status" value="1"/>
</dbReference>
<comment type="caution">
    <text evidence="2">The sequence shown here is derived from an EMBL/GenBank/DDBJ whole genome shotgun (WGS) entry which is preliminary data.</text>
</comment>